<dbReference type="GO" id="GO:0046475">
    <property type="term" value="P:glycerophospholipid catabolic process"/>
    <property type="evidence" value="ECO:0007669"/>
    <property type="project" value="TreeGrafter"/>
</dbReference>
<evidence type="ECO:0000256" key="1">
    <source>
        <dbReference type="ARBA" id="ARBA00008780"/>
    </source>
</evidence>
<evidence type="ECO:0000256" key="8">
    <source>
        <dbReference type="PROSITE-ProRule" id="PRU00555"/>
    </source>
</evidence>
<keyword evidence="7" id="KW-0325">Glycoprotein</keyword>
<accession>A0A9P4IF64</accession>
<dbReference type="AlphaFoldDB" id="A0A9P4IF64"/>
<evidence type="ECO:0000256" key="6">
    <source>
        <dbReference type="ARBA" id="ARBA00023098"/>
    </source>
</evidence>
<evidence type="ECO:0000259" key="10">
    <source>
        <dbReference type="PROSITE" id="PS51210"/>
    </source>
</evidence>
<proteinExistence type="inferred from homology"/>
<dbReference type="Proteomes" id="UP000799772">
    <property type="component" value="Unassembled WGS sequence"/>
</dbReference>
<evidence type="ECO:0000256" key="7">
    <source>
        <dbReference type="ARBA" id="ARBA00023180"/>
    </source>
</evidence>
<evidence type="ECO:0000313" key="11">
    <source>
        <dbReference type="EMBL" id="KAF2097096.1"/>
    </source>
</evidence>
<comment type="similarity">
    <text evidence="1 9">Belongs to the lysophospholipase family.</text>
</comment>
<feature type="domain" description="PLA2c" evidence="10">
    <location>
        <begin position="33"/>
        <end position="537"/>
    </location>
</feature>
<name>A0A9P4IF64_9PEZI</name>
<dbReference type="Gene3D" id="3.40.1090.10">
    <property type="entry name" value="Cytosolic phospholipase A2 catalytic domain"/>
    <property type="match status" value="1"/>
</dbReference>
<organism evidence="11 12">
    <name type="scientific">Rhizodiscina lignyota</name>
    <dbReference type="NCBI Taxonomy" id="1504668"/>
    <lineage>
        <taxon>Eukaryota</taxon>
        <taxon>Fungi</taxon>
        <taxon>Dikarya</taxon>
        <taxon>Ascomycota</taxon>
        <taxon>Pezizomycotina</taxon>
        <taxon>Dothideomycetes</taxon>
        <taxon>Pleosporomycetidae</taxon>
        <taxon>Aulographales</taxon>
        <taxon>Rhizodiscinaceae</taxon>
        <taxon>Rhizodiscina</taxon>
    </lineage>
</organism>
<evidence type="ECO:0000256" key="9">
    <source>
        <dbReference type="RuleBase" id="RU362103"/>
    </source>
</evidence>
<keyword evidence="5 8" id="KW-0442">Lipid degradation</keyword>
<dbReference type="PANTHER" id="PTHR10728">
    <property type="entry name" value="CYTOSOLIC PHOSPHOLIPASE A2"/>
    <property type="match status" value="1"/>
</dbReference>
<gene>
    <name evidence="11" type="ORF">NA57DRAFT_66789</name>
</gene>
<dbReference type="GO" id="GO:0005783">
    <property type="term" value="C:endoplasmic reticulum"/>
    <property type="evidence" value="ECO:0007669"/>
    <property type="project" value="TreeGrafter"/>
</dbReference>
<keyword evidence="3" id="KW-0732">Signal</keyword>
<dbReference type="EMBL" id="ML978128">
    <property type="protein sequence ID" value="KAF2097096.1"/>
    <property type="molecule type" value="Genomic_DNA"/>
</dbReference>
<protein>
    <recommendedName>
        <fullName evidence="2 9">Lysophospholipase</fullName>
        <ecNumber evidence="2 9">3.1.1.5</ecNumber>
    </recommendedName>
</protein>
<evidence type="ECO:0000256" key="2">
    <source>
        <dbReference type="ARBA" id="ARBA00013274"/>
    </source>
</evidence>
<evidence type="ECO:0000256" key="5">
    <source>
        <dbReference type="ARBA" id="ARBA00022963"/>
    </source>
</evidence>
<dbReference type="InterPro" id="IPR002642">
    <property type="entry name" value="LysoPLipase_cat_dom"/>
</dbReference>
<dbReference type="SMART" id="SM00022">
    <property type="entry name" value="PLAc"/>
    <property type="match status" value="1"/>
</dbReference>
<evidence type="ECO:0000256" key="3">
    <source>
        <dbReference type="ARBA" id="ARBA00022729"/>
    </source>
</evidence>
<dbReference type="Pfam" id="PF01735">
    <property type="entry name" value="PLA2_B"/>
    <property type="match status" value="1"/>
</dbReference>
<evidence type="ECO:0000256" key="4">
    <source>
        <dbReference type="ARBA" id="ARBA00022801"/>
    </source>
</evidence>
<keyword evidence="6 8" id="KW-0443">Lipid metabolism</keyword>
<dbReference type="GO" id="GO:0004623">
    <property type="term" value="F:phospholipase A2 activity"/>
    <property type="evidence" value="ECO:0007669"/>
    <property type="project" value="TreeGrafter"/>
</dbReference>
<dbReference type="PANTHER" id="PTHR10728:SF33">
    <property type="entry name" value="LYSOPHOSPHOLIPASE 1-RELATED"/>
    <property type="match status" value="1"/>
</dbReference>
<dbReference type="OrthoDB" id="4084751at2759"/>
<dbReference type="GO" id="GO:0005829">
    <property type="term" value="C:cytosol"/>
    <property type="evidence" value="ECO:0007669"/>
    <property type="project" value="TreeGrafter"/>
</dbReference>
<dbReference type="GO" id="GO:0004622">
    <property type="term" value="F:phosphatidylcholine lysophospholipase activity"/>
    <property type="evidence" value="ECO:0007669"/>
    <property type="project" value="UniProtKB-EC"/>
</dbReference>
<comment type="caution">
    <text evidence="11">The sequence shown here is derived from an EMBL/GenBank/DDBJ whole genome shotgun (WGS) entry which is preliminary data.</text>
</comment>
<dbReference type="InterPro" id="IPR016035">
    <property type="entry name" value="Acyl_Trfase/lysoPLipase"/>
</dbReference>
<dbReference type="PROSITE" id="PS51210">
    <property type="entry name" value="PLA2C"/>
    <property type="match status" value="1"/>
</dbReference>
<comment type="catalytic activity">
    <reaction evidence="9">
        <text>a 1-acyl-sn-glycero-3-phosphocholine + H2O = sn-glycerol 3-phosphocholine + a fatty acid + H(+)</text>
        <dbReference type="Rhea" id="RHEA:15177"/>
        <dbReference type="ChEBI" id="CHEBI:15377"/>
        <dbReference type="ChEBI" id="CHEBI:15378"/>
        <dbReference type="ChEBI" id="CHEBI:16870"/>
        <dbReference type="ChEBI" id="CHEBI:28868"/>
        <dbReference type="ChEBI" id="CHEBI:58168"/>
        <dbReference type="EC" id="3.1.1.5"/>
    </reaction>
</comment>
<sequence length="537" mass="57102">MAFVKQRLPSLGGTMVSAFNVRALDAYAPVSATCPSGSLVRPATGLSSSETSYIASRKPKASSSLSSWLKKTNSGFSTTNLPTLVLTTSGGGYRSLLSSAGVVQGLDARDSNVGTSGVYQGLTYHAGLSGGGWLLSSIAGNNYPTVTNLKTTLWETAFQDSLLLPDNILAAAALTQITLDITAKEAAGFNISLTDPYGRLLSYQLLKGTDGGVATRMSSITGFSNFTSFNAPYPIISSLGVKTWEGECQPGPNATQYEFHPYEFGSWDSGVSAFIKTPYLGTSLNNGAPTGSSCTMNFDNLGFILGTSSNLFNTICKAPPSGTSNYTEVLTEILDKLEEVTTEDLYALYRNPFRGYSRSSLVSAQSELHLVDGGEALQNNPIWPFIQSTKRADVLIVNDNSADTSNNFPNGSEILTTYVQAQATGLSRMPFIPSVDTFISQGLNKRATFFGCDDNSQLTIIYLPNTAYTYNSGQSTAKLEYTVAETDAMIANGVQIATQNGTSGWPTCLGCAIVKKTGGTLPSACTACFNKYCYRQS</sequence>
<evidence type="ECO:0000313" key="12">
    <source>
        <dbReference type="Proteomes" id="UP000799772"/>
    </source>
</evidence>
<dbReference type="SUPFAM" id="SSF52151">
    <property type="entry name" value="FabD/lysophospholipase-like"/>
    <property type="match status" value="1"/>
</dbReference>
<keyword evidence="4 8" id="KW-0378">Hydrolase</keyword>
<keyword evidence="12" id="KW-1185">Reference proteome</keyword>
<reference evidence="11" key="1">
    <citation type="journal article" date="2020" name="Stud. Mycol.">
        <title>101 Dothideomycetes genomes: a test case for predicting lifestyles and emergence of pathogens.</title>
        <authorList>
            <person name="Haridas S."/>
            <person name="Albert R."/>
            <person name="Binder M."/>
            <person name="Bloem J."/>
            <person name="Labutti K."/>
            <person name="Salamov A."/>
            <person name="Andreopoulos B."/>
            <person name="Baker S."/>
            <person name="Barry K."/>
            <person name="Bills G."/>
            <person name="Bluhm B."/>
            <person name="Cannon C."/>
            <person name="Castanera R."/>
            <person name="Culley D."/>
            <person name="Daum C."/>
            <person name="Ezra D."/>
            <person name="Gonzalez J."/>
            <person name="Henrissat B."/>
            <person name="Kuo A."/>
            <person name="Liang C."/>
            <person name="Lipzen A."/>
            <person name="Lutzoni F."/>
            <person name="Magnuson J."/>
            <person name="Mondo S."/>
            <person name="Nolan M."/>
            <person name="Ohm R."/>
            <person name="Pangilinan J."/>
            <person name="Park H.-J."/>
            <person name="Ramirez L."/>
            <person name="Alfaro M."/>
            <person name="Sun H."/>
            <person name="Tritt A."/>
            <person name="Yoshinaga Y."/>
            <person name="Zwiers L.-H."/>
            <person name="Turgeon B."/>
            <person name="Goodwin S."/>
            <person name="Spatafora J."/>
            <person name="Crous P."/>
            <person name="Grigoriev I."/>
        </authorList>
    </citation>
    <scope>NUCLEOTIDE SEQUENCE</scope>
    <source>
        <strain evidence="11">CBS 133067</strain>
    </source>
</reference>
<dbReference type="EC" id="3.1.1.5" evidence="2 9"/>